<evidence type="ECO:0000313" key="6">
    <source>
        <dbReference type="EMBL" id="MFD1366149.1"/>
    </source>
</evidence>
<evidence type="ECO:0000256" key="1">
    <source>
        <dbReference type="ARBA" id="ARBA00001966"/>
    </source>
</evidence>
<evidence type="ECO:0008006" key="8">
    <source>
        <dbReference type="Google" id="ProtNLM"/>
    </source>
</evidence>
<keyword evidence="4" id="KW-0408">Iron</keyword>
<dbReference type="RefSeq" id="WP_317786569.1">
    <property type="nucleotide sequence ID" value="NZ_AP028461.1"/>
</dbReference>
<evidence type="ECO:0000256" key="4">
    <source>
        <dbReference type="ARBA" id="ARBA00023004"/>
    </source>
</evidence>
<evidence type="ECO:0000256" key="2">
    <source>
        <dbReference type="ARBA" id="ARBA00022691"/>
    </source>
</evidence>
<comment type="cofactor">
    <cofactor evidence="1">
        <name>[4Fe-4S] cluster</name>
        <dbReference type="ChEBI" id="CHEBI:49883"/>
    </cofactor>
</comment>
<proteinExistence type="predicted"/>
<keyword evidence="5" id="KW-0411">Iron-sulfur</keyword>
<organism evidence="6 7">
    <name type="scientific">Actinoplanes sichuanensis</name>
    <dbReference type="NCBI Taxonomy" id="512349"/>
    <lineage>
        <taxon>Bacteria</taxon>
        <taxon>Bacillati</taxon>
        <taxon>Actinomycetota</taxon>
        <taxon>Actinomycetes</taxon>
        <taxon>Micromonosporales</taxon>
        <taxon>Micromonosporaceae</taxon>
        <taxon>Actinoplanes</taxon>
    </lineage>
</organism>
<evidence type="ECO:0000256" key="3">
    <source>
        <dbReference type="ARBA" id="ARBA00022723"/>
    </source>
</evidence>
<dbReference type="PANTHER" id="PTHR43409:SF17">
    <property type="entry name" value="METHYLTHIOTRANSFERASE MJ0865-RELATED"/>
    <property type="match status" value="1"/>
</dbReference>
<dbReference type="Proteomes" id="UP001597183">
    <property type="component" value="Unassembled WGS sequence"/>
</dbReference>
<dbReference type="InterPro" id="IPR051198">
    <property type="entry name" value="BchE-like"/>
</dbReference>
<dbReference type="EMBL" id="JBHTMK010000016">
    <property type="protein sequence ID" value="MFD1366149.1"/>
    <property type="molecule type" value="Genomic_DNA"/>
</dbReference>
<keyword evidence="2" id="KW-0949">S-adenosyl-L-methionine</keyword>
<evidence type="ECO:0000256" key="5">
    <source>
        <dbReference type="ARBA" id="ARBA00023014"/>
    </source>
</evidence>
<accession>A0ABW4A6J5</accession>
<keyword evidence="7" id="KW-1185">Reference proteome</keyword>
<dbReference type="Gene3D" id="3.40.50.280">
    <property type="entry name" value="Cobalamin-binding domain"/>
    <property type="match status" value="1"/>
</dbReference>
<comment type="caution">
    <text evidence="6">The sequence shown here is derived from an EMBL/GenBank/DDBJ whole genome shotgun (WGS) entry which is preliminary data.</text>
</comment>
<name>A0ABW4A6J5_9ACTN</name>
<gene>
    <name evidence="6" type="ORF">ACFQ5G_12415</name>
</gene>
<protein>
    <recommendedName>
        <fullName evidence="8">B12-binding domain-containing protein</fullName>
    </recommendedName>
</protein>
<sequence>MSGLDLVLVLRYRKAVTYGFHALLGALGQHETATRYEVRFGESVEETARHIREAAGVRTLVLWSFYSPDAAALAEELKQIRQLADPPGVIHLAGGVHATAEPVQTLDAGWDMAAIGEGESTLLSLVDAKGDPTGITGLAYRDATGNLIRTGKAKQRDLNDFPGFALKWDKFNALEITRGCIYACR</sequence>
<evidence type="ECO:0000313" key="7">
    <source>
        <dbReference type="Proteomes" id="UP001597183"/>
    </source>
</evidence>
<dbReference type="PANTHER" id="PTHR43409">
    <property type="entry name" value="ANAEROBIC MAGNESIUM-PROTOPORPHYRIN IX MONOMETHYL ESTER CYCLASE-RELATED"/>
    <property type="match status" value="1"/>
</dbReference>
<reference evidence="7" key="1">
    <citation type="journal article" date="2019" name="Int. J. Syst. Evol. Microbiol.">
        <title>The Global Catalogue of Microorganisms (GCM) 10K type strain sequencing project: providing services to taxonomists for standard genome sequencing and annotation.</title>
        <authorList>
            <consortium name="The Broad Institute Genomics Platform"/>
            <consortium name="The Broad Institute Genome Sequencing Center for Infectious Disease"/>
            <person name="Wu L."/>
            <person name="Ma J."/>
        </authorList>
    </citation>
    <scope>NUCLEOTIDE SEQUENCE [LARGE SCALE GENOMIC DNA]</scope>
    <source>
        <strain evidence="7">CCM 7526</strain>
    </source>
</reference>
<keyword evidence="3" id="KW-0479">Metal-binding</keyword>